<dbReference type="InterPro" id="IPR003578">
    <property type="entry name" value="Small_GTPase_Rho"/>
</dbReference>
<comment type="caution">
    <text evidence="3">The sequence shown here is derived from an EMBL/GenBank/DDBJ whole genome shotgun (WGS) entry which is preliminary data.</text>
</comment>
<dbReference type="SMART" id="SM00174">
    <property type="entry name" value="RHO"/>
    <property type="match status" value="1"/>
</dbReference>
<keyword evidence="4" id="KW-1185">Reference proteome</keyword>
<dbReference type="InterPro" id="IPR005225">
    <property type="entry name" value="Small_GTP-bd"/>
</dbReference>
<keyword evidence="2" id="KW-0342">GTP-binding</keyword>
<dbReference type="SUPFAM" id="SSF52540">
    <property type="entry name" value="P-loop containing nucleoside triphosphate hydrolases"/>
    <property type="match status" value="1"/>
</dbReference>
<evidence type="ECO:0000256" key="1">
    <source>
        <dbReference type="ARBA" id="ARBA00022741"/>
    </source>
</evidence>
<accession>A0ABR2H005</accession>
<dbReference type="NCBIfam" id="TIGR00231">
    <property type="entry name" value="small_GTP"/>
    <property type="match status" value="1"/>
</dbReference>
<protein>
    <recommendedName>
        <fullName evidence="5">Rho GTPase</fullName>
    </recommendedName>
</protein>
<dbReference type="Pfam" id="PF00071">
    <property type="entry name" value="Ras"/>
    <property type="match status" value="1"/>
</dbReference>
<dbReference type="PANTHER" id="PTHR24072">
    <property type="entry name" value="RHO FAMILY GTPASE"/>
    <property type="match status" value="1"/>
</dbReference>
<keyword evidence="1" id="KW-0547">Nucleotide-binding</keyword>
<evidence type="ECO:0000313" key="3">
    <source>
        <dbReference type="EMBL" id="KAK8839490.1"/>
    </source>
</evidence>
<dbReference type="EMBL" id="JAPFFF010000051">
    <property type="protein sequence ID" value="KAK8839490.1"/>
    <property type="molecule type" value="Genomic_DNA"/>
</dbReference>
<dbReference type="PROSITE" id="PS51420">
    <property type="entry name" value="RHO"/>
    <property type="match status" value="1"/>
</dbReference>
<dbReference type="PROSITE" id="PS51419">
    <property type="entry name" value="RAB"/>
    <property type="match status" value="1"/>
</dbReference>
<gene>
    <name evidence="3" type="ORF">M9Y10_031846</name>
</gene>
<dbReference type="InterPro" id="IPR027417">
    <property type="entry name" value="P-loop_NTPase"/>
</dbReference>
<name>A0ABR2H005_9EUKA</name>
<evidence type="ECO:0000313" key="4">
    <source>
        <dbReference type="Proteomes" id="UP001470230"/>
    </source>
</evidence>
<dbReference type="Proteomes" id="UP001470230">
    <property type="component" value="Unassembled WGS sequence"/>
</dbReference>
<evidence type="ECO:0000256" key="2">
    <source>
        <dbReference type="ARBA" id="ARBA00023134"/>
    </source>
</evidence>
<dbReference type="SMART" id="SM00173">
    <property type="entry name" value="RAS"/>
    <property type="match status" value="1"/>
</dbReference>
<dbReference type="SMART" id="SM00175">
    <property type="entry name" value="RAB"/>
    <property type="match status" value="1"/>
</dbReference>
<evidence type="ECO:0008006" key="5">
    <source>
        <dbReference type="Google" id="ProtNLM"/>
    </source>
</evidence>
<dbReference type="CDD" id="cd00157">
    <property type="entry name" value="Rho"/>
    <property type="match status" value="1"/>
</dbReference>
<proteinExistence type="predicted"/>
<reference evidence="3 4" key="1">
    <citation type="submission" date="2024-04" db="EMBL/GenBank/DDBJ databases">
        <title>Tritrichomonas musculus Genome.</title>
        <authorList>
            <person name="Alves-Ferreira E."/>
            <person name="Grigg M."/>
            <person name="Lorenzi H."/>
            <person name="Galac M."/>
        </authorList>
    </citation>
    <scope>NUCLEOTIDE SEQUENCE [LARGE SCALE GENOMIC DNA]</scope>
    <source>
        <strain evidence="3 4">EAF2021</strain>
    </source>
</reference>
<dbReference type="PRINTS" id="PR00449">
    <property type="entry name" value="RASTRNSFRMNG"/>
</dbReference>
<sequence length="193" mass="22368">MKPIKCIFVGDSGVGKTSFLITCNSNSFPGESVPTIYHNFQLEVMKEEKKLINLVDTCRRNSDMERQYSIYADADLFVLCFSITNPHSLENIEKYWFYDVRKRNPKTPIILLGMKSDLREENISDSQKSFTTIMETIPSSKCEEIKIKINAEEYIECSSLQQIKLNEVIDSFIKVNQNQQKKKKMKNSKCILI</sequence>
<dbReference type="InterPro" id="IPR001806">
    <property type="entry name" value="Small_GTPase"/>
</dbReference>
<organism evidence="3 4">
    <name type="scientific">Tritrichomonas musculus</name>
    <dbReference type="NCBI Taxonomy" id="1915356"/>
    <lineage>
        <taxon>Eukaryota</taxon>
        <taxon>Metamonada</taxon>
        <taxon>Parabasalia</taxon>
        <taxon>Tritrichomonadida</taxon>
        <taxon>Tritrichomonadidae</taxon>
        <taxon>Tritrichomonas</taxon>
    </lineage>
</organism>
<dbReference type="Gene3D" id="3.40.50.300">
    <property type="entry name" value="P-loop containing nucleotide triphosphate hydrolases"/>
    <property type="match status" value="1"/>
</dbReference>